<evidence type="ECO:0000313" key="1">
    <source>
        <dbReference type="EMBL" id="EFC99204.1"/>
    </source>
</evidence>
<dbReference type="HOGENOM" id="CLU_1964169_0_0_9"/>
<proteinExistence type="predicted"/>
<sequence>ERAVSVMEQGLMERAGDLSYIKEGFRVLARCGGYDALIRVYEQLPEEVASESRVVLEYIMALYRTGSFRKAYELLTADGGLVAADLREGENSIADLWLDLRRALNMPEEEVPHVFDFSAEIRQNRKK</sequence>
<name>D3AG91_9FIRM</name>
<gene>
    <name evidence="1" type="ORF">CLOSTHATH_02627</name>
</gene>
<dbReference type="AlphaFoldDB" id="D3AG91"/>
<dbReference type="EMBL" id="ACIO01000207">
    <property type="protein sequence ID" value="EFC99204.1"/>
    <property type="molecule type" value="Genomic_DNA"/>
</dbReference>
<dbReference type="Proteomes" id="UP000004968">
    <property type="component" value="Unassembled WGS sequence"/>
</dbReference>
<evidence type="ECO:0000313" key="2">
    <source>
        <dbReference type="Proteomes" id="UP000004968"/>
    </source>
</evidence>
<accession>D3AG91</accession>
<protein>
    <submittedName>
        <fullName evidence="1">Uncharacterized protein</fullName>
    </submittedName>
</protein>
<reference evidence="1 2" key="1">
    <citation type="submission" date="2010-01" db="EMBL/GenBank/DDBJ databases">
        <authorList>
            <person name="Weinstock G."/>
            <person name="Sodergren E."/>
            <person name="Clifton S."/>
            <person name="Fulton L."/>
            <person name="Fulton B."/>
            <person name="Courtney L."/>
            <person name="Fronick C."/>
            <person name="Harrison M."/>
            <person name="Strong C."/>
            <person name="Farmer C."/>
            <person name="Delahaunty K."/>
            <person name="Markovic C."/>
            <person name="Hall O."/>
            <person name="Minx P."/>
            <person name="Tomlinson C."/>
            <person name="Mitreva M."/>
            <person name="Nelson J."/>
            <person name="Hou S."/>
            <person name="Wollam A."/>
            <person name="Pepin K.H."/>
            <person name="Johnson M."/>
            <person name="Bhonagiri V."/>
            <person name="Nash W.E."/>
            <person name="Warren W."/>
            <person name="Chinwalla A."/>
            <person name="Mardis E.R."/>
            <person name="Wilson R.K."/>
        </authorList>
    </citation>
    <scope>NUCLEOTIDE SEQUENCE [LARGE SCALE GENOMIC DNA]</scope>
    <source>
        <strain evidence="1 2">DSM 13479</strain>
    </source>
</reference>
<organism evidence="1 2">
    <name type="scientific">Hungatella hathewayi DSM 13479</name>
    <dbReference type="NCBI Taxonomy" id="566550"/>
    <lineage>
        <taxon>Bacteria</taxon>
        <taxon>Bacillati</taxon>
        <taxon>Bacillota</taxon>
        <taxon>Clostridia</taxon>
        <taxon>Lachnospirales</taxon>
        <taxon>Lachnospiraceae</taxon>
        <taxon>Hungatella</taxon>
    </lineage>
</organism>
<feature type="non-terminal residue" evidence="1">
    <location>
        <position position="1"/>
    </location>
</feature>
<comment type="caution">
    <text evidence="1">The sequence shown here is derived from an EMBL/GenBank/DDBJ whole genome shotgun (WGS) entry which is preliminary data.</text>
</comment>